<keyword evidence="3 5" id="KW-1133">Transmembrane helix</keyword>
<feature type="transmembrane region" description="Helical" evidence="5">
    <location>
        <begin position="6"/>
        <end position="29"/>
    </location>
</feature>
<evidence type="ECO:0000256" key="4">
    <source>
        <dbReference type="ARBA" id="ARBA00023136"/>
    </source>
</evidence>
<evidence type="ECO:0000313" key="6">
    <source>
        <dbReference type="EMBL" id="APH55454.1"/>
    </source>
</evidence>
<keyword evidence="1" id="KW-1003">Cell membrane</keyword>
<dbReference type="EMBL" id="CP018191">
    <property type="protein sequence ID" value="APH55454.1"/>
    <property type="molecule type" value="Genomic_DNA"/>
</dbReference>
<evidence type="ECO:0000256" key="5">
    <source>
        <dbReference type="SAM" id="Phobius"/>
    </source>
</evidence>
<dbReference type="InterPro" id="IPR012451">
    <property type="entry name" value="DUF1656"/>
</dbReference>
<dbReference type="Pfam" id="PF07869">
    <property type="entry name" value="DUF1656"/>
    <property type="match status" value="1"/>
</dbReference>
<reference evidence="7" key="1">
    <citation type="submission" date="2016-11" db="EMBL/GenBank/DDBJ databases">
        <title>Comparative genomic and phenotypic analysis of Granulibacter bethesdensis clinical isolates from patients with chronic granulomatous disease.</title>
        <authorList>
            <person name="Zarember K.A."/>
            <person name="Porcella S.F."/>
            <person name="Chu J."/>
            <person name="Ding L."/>
            <person name="Dahlstrom E."/>
            <person name="Barbian K."/>
            <person name="Martens C."/>
            <person name="Sykora L."/>
            <person name="Kramer S."/>
            <person name="Pettinato A.M."/>
            <person name="Hong H."/>
            <person name="Wald G."/>
            <person name="Berg L.J."/>
            <person name="Rogge L.S."/>
            <person name="Greenberg D.E."/>
            <person name="Falcone E.L."/>
            <person name="Neves J.F."/>
            <person name="Simoes M.J."/>
            <person name="Casal M."/>
            <person name="Rodriguez-Lopez F.C."/>
            <person name="Zelazny A."/>
            <person name="Gallin J.I."/>
            <person name="Holland S.M."/>
        </authorList>
    </citation>
    <scope>NUCLEOTIDE SEQUENCE [LARGE SCALE GENOMIC DNA]</scope>
    <source>
        <strain evidence="7">NIH9.1</strain>
    </source>
</reference>
<gene>
    <name evidence="6" type="ORF">GbCGDNIH9_2132</name>
</gene>
<name>A0AAC9KBT4_9PROT</name>
<sequence length="64" mass="7376">MIHEVNIWGVLVAPITVYGVMALVLFAFLRTFWRLTGLLQFIWHPPLFELAVYVSILSLLVLYA</sequence>
<keyword evidence="2 5" id="KW-0812">Transmembrane</keyword>
<evidence type="ECO:0000256" key="3">
    <source>
        <dbReference type="ARBA" id="ARBA00022989"/>
    </source>
</evidence>
<evidence type="ECO:0000256" key="2">
    <source>
        <dbReference type="ARBA" id="ARBA00022692"/>
    </source>
</evidence>
<dbReference type="Proteomes" id="UP000182373">
    <property type="component" value="Chromosome"/>
</dbReference>
<feature type="transmembrane region" description="Helical" evidence="5">
    <location>
        <begin position="41"/>
        <end position="63"/>
    </location>
</feature>
<evidence type="ECO:0000256" key="1">
    <source>
        <dbReference type="ARBA" id="ARBA00022475"/>
    </source>
</evidence>
<protein>
    <submittedName>
        <fullName evidence="6">Membrane associated protein</fullName>
    </submittedName>
</protein>
<dbReference type="RefSeq" id="WP_072573228.1">
    <property type="nucleotide sequence ID" value="NZ_CP018191.1"/>
</dbReference>
<dbReference type="AlphaFoldDB" id="A0AAC9KBT4"/>
<evidence type="ECO:0000313" key="7">
    <source>
        <dbReference type="Proteomes" id="UP000182373"/>
    </source>
</evidence>
<keyword evidence="4 5" id="KW-0472">Membrane</keyword>
<proteinExistence type="predicted"/>
<organism evidence="6 7">
    <name type="scientific">Granulibacter bethesdensis</name>
    <dbReference type="NCBI Taxonomy" id="364410"/>
    <lineage>
        <taxon>Bacteria</taxon>
        <taxon>Pseudomonadati</taxon>
        <taxon>Pseudomonadota</taxon>
        <taxon>Alphaproteobacteria</taxon>
        <taxon>Acetobacterales</taxon>
        <taxon>Acetobacteraceae</taxon>
        <taxon>Granulibacter</taxon>
    </lineage>
</organism>
<accession>A0AAC9KBT4</accession>